<sequence length="190" mass="21756">MGSVMKVKPLGTAFVDSSHATENFSDLKKTLAGSFHETPSNLIMYKTLLTFDLSMVYFPIEFAHLCLYVKDINTDSSYYSNNNLCFYKNMNPFDINTVTWNTTPETSDVNQVLVDENSVGSYIKIDVSRFVNSWIDTGNNYGMTIESHNYYTSLIKFASLSSNNPPWLLVQYKDSTYSYTQPNNKYHSNR</sequence>
<dbReference type="STRING" id="137838.GCA_001458595_02925"/>
<dbReference type="GeneID" id="68877943"/>
<proteinExistence type="predicted"/>
<evidence type="ECO:0000256" key="1">
    <source>
        <dbReference type="ARBA" id="ARBA00004613"/>
    </source>
</evidence>
<dbReference type="EMBL" id="UWJD01000002">
    <property type="protein sequence ID" value="VCT84895.1"/>
    <property type="molecule type" value="Genomic_DNA"/>
</dbReference>
<evidence type="ECO:0000313" key="5">
    <source>
        <dbReference type="EMBL" id="CAG9707059.1"/>
    </source>
</evidence>
<dbReference type="OrthoDB" id="1935656at2"/>
<dbReference type="Proteomes" id="UP001189143">
    <property type="component" value="Unassembled WGS sequence"/>
</dbReference>
<evidence type="ECO:0000259" key="4">
    <source>
        <dbReference type="Pfam" id="PF24517"/>
    </source>
</evidence>
<dbReference type="InterPro" id="IPR055372">
    <property type="entry name" value="CBM96"/>
</dbReference>
<dbReference type="EMBL" id="PDCJ01000001">
    <property type="protein sequence ID" value="PEG31500.1"/>
    <property type="molecule type" value="Genomic_DNA"/>
</dbReference>
<accession>A0A2A7MIU1</accession>
<reference evidence="6" key="4">
    <citation type="submission" date="2022-10" db="EMBL/GenBank/DDBJ databases">
        <authorList>
            <person name="Aires J."/>
            <person name="Mesa V."/>
        </authorList>
    </citation>
    <scope>NUCLEOTIDE SEQUENCE</scope>
    <source>
        <strain evidence="6">Clostridium neonatale JD116</strain>
    </source>
</reference>
<gene>
    <name evidence="8" type="primary">wapA</name>
    <name evidence="6" type="ORF">CNEO2_400025</name>
    <name evidence="5" type="ORF">CNEO_42829</name>
    <name evidence="8" type="ORF">CNEONATNEC25_02496</name>
    <name evidence="7" type="ORF">CQ394_07275</name>
</gene>
<feature type="domain" description="Carbohydrate-binding module family 96" evidence="4">
    <location>
        <begin position="5"/>
        <end position="171"/>
    </location>
</feature>
<dbReference type="Pfam" id="PF24517">
    <property type="entry name" value="CBM96"/>
    <property type="match status" value="1"/>
</dbReference>
<evidence type="ECO:0000313" key="9">
    <source>
        <dbReference type="Proteomes" id="UP000220840"/>
    </source>
</evidence>
<dbReference type="GO" id="GO:0005576">
    <property type="term" value="C:extracellular region"/>
    <property type="evidence" value="ECO:0007669"/>
    <property type="project" value="UniProtKB-SubCell"/>
</dbReference>
<reference evidence="8 10" key="2">
    <citation type="submission" date="2018-06" db="EMBL/GenBank/DDBJ databases">
        <authorList>
            <consortium name="IHU Genomes"/>
        </authorList>
    </citation>
    <scope>NUCLEOTIDE SEQUENCE [LARGE SCALE GENOMIC DNA]</scope>
    <source>
        <strain evidence="8 10">NEC25</strain>
    </source>
</reference>
<keyword evidence="3" id="KW-0732">Signal</keyword>
<dbReference type="Proteomes" id="UP000431451">
    <property type="component" value="Unassembled WGS sequence"/>
</dbReference>
<dbReference type="EC" id="3.1.-.-" evidence="8"/>
<evidence type="ECO:0000313" key="8">
    <source>
        <dbReference type="EMBL" id="VCT84895.1"/>
    </source>
</evidence>
<evidence type="ECO:0000256" key="3">
    <source>
        <dbReference type="ARBA" id="ARBA00022729"/>
    </source>
</evidence>
<keyword evidence="9" id="KW-1185">Reference proteome</keyword>
<organism evidence="7 9">
    <name type="scientific">Clostridium neonatale</name>
    <dbReference type="NCBI Taxonomy" id="137838"/>
    <lineage>
        <taxon>Bacteria</taxon>
        <taxon>Bacillati</taxon>
        <taxon>Bacillota</taxon>
        <taxon>Clostridia</taxon>
        <taxon>Eubacteriales</taxon>
        <taxon>Clostridiaceae</taxon>
        <taxon>Clostridium</taxon>
    </lineage>
</organism>
<dbReference type="NCBIfam" id="NF033679">
    <property type="entry name" value="DNRLRE_dom"/>
    <property type="match status" value="1"/>
</dbReference>
<name>A0A2A7MIU1_9CLOT</name>
<dbReference type="EMBL" id="CAMTCP010000238">
    <property type="protein sequence ID" value="CAI3620961.1"/>
    <property type="molecule type" value="Genomic_DNA"/>
</dbReference>
<dbReference type="GO" id="GO:0016787">
    <property type="term" value="F:hydrolase activity"/>
    <property type="evidence" value="ECO:0007669"/>
    <property type="project" value="UniProtKB-KW"/>
</dbReference>
<reference evidence="7 9" key="1">
    <citation type="submission" date="2017-10" db="EMBL/GenBank/DDBJ databases">
        <title>Effective Description of Clostridium neonatale sp. nov. linked to necrotizing enterocolitis in neonates and a clarification of species assignable to the genus Clostridium (Prazmowski 1880) emend. Lawson and Rainey 2016.</title>
        <authorList>
            <person name="Bernard K."/>
            <person name="Burdz T."/>
            <person name="Wiebe D."/>
            <person name="Balcewich B."/>
            <person name="Alfa M."/>
            <person name="Bernier A.-M."/>
        </authorList>
    </citation>
    <scope>NUCLEOTIDE SEQUENCE [LARGE SCALE GENOMIC DNA]</scope>
    <source>
        <strain evidence="7 9">LCDC99A005</strain>
    </source>
</reference>
<keyword evidence="8" id="KW-0378">Hydrolase</keyword>
<dbReference type="EMBL" id="CAKJVE010000004">
    <property type="protein sequence ID" value="CAG9707059.1"/>
    <property type="molecule type" value="Genomic_DNA"/>
</dbReference>
<reference evidence="5" key="3">
    <citation type="submission" date="2021-10" db="EMBL/GenBank/DDBJ databases">
        <authorList>
            <person name="Mesa V."/>
        </authorList>
    </citation>
    <scope>NUCLEOTIDE SEQUENCE</scope>
    <source>
        <strain evidence="5">CC3_PB</strain>
    </source>
</reference>
<keyword evidence="2" id="KW-0964">Secreted</keyword>
<evidence type="ECO:0000313" key="6">
    <source>
        <dbReference type="EMBL" id="CAI3620961.1"/>
    </source>
</evidence>
<dbReference type="RefSeq" id="WP_058295654.1">
    <property type="nucleotide sequence ID" value="NZ_CAKJVD010000038.1"/>
</dbReference>
<dbReference type="AlphaFoldDB" id="A0A2A7MIU1"/>
<evidence type="ECO:0000313" key="7">
    <source>
        <dbReference type="EMBL" id="PEG31500.1"/>
    </source>
</evidence>
<dbReference type="Proteomes" id="UP000789738">
    <property type="component" value="Unassembled WGS sequence"/>
</dbReference>
<comment type="subcellular location">
    <subcellularLocation>
        <location evidence="1">Secreted</location>
    </subcellularLocation>
</comment>
<evidence type="ECO:0000313" key="10">
    <source>
        <dbReference type="Proteomes" id="UP000431451"/>
    </source>
</evidence>
<protein>
    <submittedName>
        <fullName evidence="8">tRNA3(Ser)-specific nuclease WapA</fullName>
        <ecNumber evidence="8">3.1.-.-</ecNumber>
    </submittedName>
</protein>
<dbReference type="Proteomes" id="UP000220840">
    <property type="component" value="Unassembled WGS sequence"/>
</dbReference>
<evidence type="ECO:0000256" key="2">
    <source>
        <dbReference type="ARBA" id="ARBA00022525"/>
    </source>
</evidence>